<feature type="domain" description="Ferritin-like diiron" evidence="3">
    <location>
        <begin position="1"/>
        <end position="151"/>
    </location>
</feature>
<dbReference type="GO" id="GO:0020037">
    <property type="term" value="F:heme binding"/>
    <property type="evidence" value="ECO:0007669"/>
    <property type="project" value="TreeGrafter"/>
</dbReference>
<dbReference type="Gene3D" id="1.20.1260.10">
    <property type="match status" value="1"/>
</dbReference>
<evidence type="ECO:0000256" key="2">
    <source>
        <dbReference type="ARBA" id="ARBA00023004"/>
    </source>
</evidence>
<dbReference type="GO" id="GO:0008199">
    <property type="term" value="F:ferric iron binding"/>
    <property type="evidence" value="ECO:0007669"/>
    <property type="project" value="InterPro"/>
</dbReference>
<protein>
    <submittedName>
        <fullName evidence="4">Rubrerythrin</fullName>
    </submittedName>
</protein>
<dbReference type="InterPro" id="IPR009040">
    <property type="entry name" value="Ferritin-like_diiron"/>
</dbReference>
<dbReference type="PANTHER" id="PTHR30295">
    <property type="entry name" value="BACTERIOFERRITIN"/>
    <property type="match status" value="1"/>
</dbReference>
<keyword evidence="2" id="KW-0408">Iron</keyword>
<dbReference type="SUPFAM" id="SSF47240">
    <property type="entry name" value="Ferritin-like"/>
    <property type="match status" value="1"/>
</dbReference>
<evidence type="ECO:0000313" key="5">
    <source>
        <dbReference type="Proteomes" id="UP000542342"/>
    </source>
</evidence>
<evidence type="ECO:0000256" key="1">
    <source>
        <dbReference type="ARBA" id="ARBA00022434"/>
    </source>
</evidence>
<keyword evidence="1" id="KW-0409">Iron storage</keyword>
<evidence type="ECO:0000313" key="4">
    <source>
        <dbReference type="EMBL" id="MBA2226922.1"/>
    </source>
</evidence>
<keyword evidence="5" id="KW-1185">Reference proteome</keyword>
<dbReference type="InterPro" id="IPR008331">
    <property type="entry name" value="Ferritin_DPS_dom"/>
</dbReference>
<name>A0A7V8VFD6_9BACT</name>
<dbReference type="EMBL" id="JACEFB010000009">
    <property type="protein sequence ID" value="MBA2226922.1"/>
    <property type="molecule type" value="Genomic_DNA"/>
</dbReference>
<dbReference type="Proteomes" id="UP000542342">
    <property type="component" value="Unassembled WGS sequence"/>
</dbReference>
<comment type="caution">
    <text evidence="4">The sequence shown here is derived from an EMBL/GenBank/DDBJ whole genome shotgun (WGS) entry which is preliminary data.</text>
</comment>
<dbReference type="PROSITE" id="PS50905">
    <property type="entry name" value="FERRITIN_LIKE"/>
    <property type="match status" value="1"/>
</dbReference>
<dbReference type="InterPro" id="IPR009078">
    <property type="entry name" value="Ferritin-like_SF"/>
</dbReference>
<reference evidence="4 5" key="1">
    <citation type="submission" date="2020-07" db="EMBL/GenBank/DDBJ databases">
        <title>Thermogemmata thermophila gen. nov., sp. nov., a novel moderate thermophilic planctomycete from a Kamchatka hot spring.</title>
        <authorList>
            <person name="Elcheninov A.G."/>
            <person name="Podosokorskaya O.A."/>
            <person name="Kovaleva O.L."/>
            <person name="Novikov A."/>
            <person name="Bonch-Osmolovskaya E.A."/>
            <person name="Toshchakov S.V."/>
            <person name="Kublanov I.V."/>
        </authorList>
    </citation>
    <scope>NUCLEOTIDE SEQUENCE [LARGE SCALE GENOMIC DNA]</scope>
    <source>
        <strain evidence="4 5">2918</strain>
    </source>
</reference>
<gene>
    <name evidence="4" type="ORF">H0921_12185</name>
</gene>
<dbReference type="GO" id="GO:0004322">
    <property type="term" value="F:ferroxidase activity"/>
    <property type="evidence" value="ECO:0007669"/>
    <property type="project" value="TreeGrafter"/>
</dbReference>
<dbReference type="RefSeq" id="WP_194538472.1">
    <property type="nucleotide sequence ID" value="NZ_JACEFB010000009.1"/>
</dbReference>
<sequence length="151" mass="16846">MASKQEIIQALVNAYNKEVETIINYLSLSIDLDGVRAEFIKQALAADITGELDHARRLGARIKQLGGQIPGSLGLKLEQTYLQPPKDTTDVISVIRGVLEAENDAIRTYNAIIDLSEKGRDFVTQELAIDILGDEESHRQQFEGFLKEYTK</sequence>
<organism evidence="4 5">
    <name type="scientific">Thermogemmata fonticola</name>
    <dbReference type="NCBI Taxonomy" id="2755323"/>
    <lineage>
        <taxon>Bacteria</taxon>
        <taxon>Pseudomonadati</taxon>
        <taxon>Planctomycetota</taxon>
        <taxon>Planctomycetia</taxon>
        <taxon>Gemmatales</taxon>
        <taxon>Gemmataceae</taxon>
        <taxon>Thermogemmata</taxon>
    </lineage>
</organism>
<proteinExistence type="predicted"/>
<dbReference type="GO" id="GO:0006879">
    <property type="term" value="P:intracellular iron ion homeostasis"/>
    <property type="evidence" value="ECO:0007669"/>
    <property type="project" value="UniProtKB-KW"/>
</dbReference>
<dbReference type="InterPro" id="IPR012347">
    <property type="entry name" value="Ferritin-like"/>
</dbReference>
<accession>A0A7V8VFD6</accession>
<dbReference type="GO" id="GO:0005829">
    <property type="term" value="C:cytosol"/>
    <property type="evidence" value="ECO:0007669"/>
    <property type="project" value="TreeGrafter"/>
</dbReference>
<evidence type="ECO:0000259" key="3">
    <source>
        <dbReference type="PROSITE" id="PS50905"/>
    </source>
</evidence>
<dbReference type="Pfam" id="PF00210">
    <property type="entry name" value="Ferritin"/>
    <property type="match status" value="1"/>
</dbReference>
<dbReference type="AlphaFoldDB" id="A0A7V8VFD6"/>
<dbReference type="PANTHER" id="PTHR30295:SF1">
    <property type="entry name" value="DNA PROTECTION DURING STARVATION PROTEIN"/>
    <property type="match status" value="1"/>
</dbReference>